<comment type="caution">
    <text evidence="1">The sequence shown here is derived from an EMBL/GenBank/DDBJ whole genome shotgun (WGS) entry which is preliminary data.</text>
</comment>
<organism evidence="1">
    <name type="scientific">Sesamum latifolium</name>
    <dbReference type="NCBI Taxonomy" id="2727402"/>
    <lineage>
        <taxon>Eukaryota</taxon>
        <taxon>Viridiplantae</taxon>
        <taxon>Streptophyta</taxon>
        <taxon>Embryophyta</taxon>
        <taxon>Tracheophyta</taxon>
        <taxon>Spermatophyta</taxon>
        <taxon>Magnoliopsida</taxon>
        <taxon>eudicotyledons</taxon>
        <taxon>Gunneridae</taxon>
        <taxon>Pentapetalae</taxon>
        <taxon>asterids</taxon>
        <taxon>lamiids</taxon>
        <taxon>Lamiales</taxon>
        <taxon>Pedaliaceae</taxon>
        <taxon>Sesamum</taxon>
    </lineage>
</organism>
<gene>
    <name evidence="1" type="ORF">Slati_1452900</name>
</gene>
<reference evidence="1" key="1">
    <citation type="submission" date="2020-06" db="EMBL/GenBank/DDBJ databases">
        <authorList>
            <person name="Li T."/>
            <person name="Hu X."/>
            <person name="Zhang T."/>
            <person name="Song X."/>
            <person name="Zhang H."/>
            <person name="Dai N."/>
            <person name="Sheng W."/>
            <person name="Hou X."/>
            <person name="Wei L."/>
        </authorList>
    </citation>
    <scope>NUCLEOTIDE SEQUENCE</scope>
    <source>
        <strain evidence="1">KEN1</strain>
        <tissue evidence="1">Leaf</tissue>
    </source>
</reference>
<evidence type="ECO:0000313" key="1">
    <source>
        <dbReference type="EMBL" id="KAL0448965.1"/>
    </source>
</evidence>
<proteinExistence type="predicted"/>
<protein>
    <submittedName>
        <fullName evidence="1">Uncharacterized protein</fullName>
    </submittedName>
</protein>
<sequence>MEEKWRRTEAAVLYGDEGAGGKGGGVGPTGKELVCCPRQTRVESASWRNGRREMSATARASTAERGVVIVDR</sequence>
<accession>A0AAW2X9X3</accession>
<reference evidence="1" key="2">
    <citation type="journal article" date="2024" name="Plant">
        <title>Genomic evolution and insights into agronomic trait innovations of Sesamum species.</title>
        <authorList>
            <person name="Miao H."/>
            <person name="Wang L."/>
            <person name="Qu L."/>
            <person name="Liu H."/>
            <person name="Sun Y."/>
            <person name="Le M."/>
            <person name="Wang Q."/>
            <person name="Wei S."/>
            <person name="Zheng Y."/>
            <person name="Lin W."/>
            <person name="Duan Y."/>
            <person name="Cao H."/>
            <person name="Xiong S."/>
            <person name="Wang X."/>
            <person name="Wei L."/>
            <person name="Li C."/>
            <person name="Ma Q."/>
            <person name="Ju M."/>
            <person name="Zhao R."/>
            <person name="Li G."/>
            <person name="Mu C."/>
            <person name="Tian Q."/>
            <person name="Mei H."/>
            <person name="Zhang T."/>
            <person name="Gao T."/>
            <person name="Zhang H."/>
        </authorList>
    </citation>
    <scope>NUCLEOTIDE SEQUENCE</scope>
    <source>
        <strain evidence="1">KEN1</strain>
    </source>
</reference>
<name>A0AAW2X9X3_9LAMI</name>
<dbReference type="AlphaFoldDB" id="A0AAW2X9X3"/>
<dbReference type="EMBL" id="JACGWN010000005">
    <property type="protein sequence ID" value="KAL0448965.1"/>
    <property type="molecule type" value="Genomic_DNA"/>
</dbReference>